<protein>
    <recommendedName>
        <fullName evidence="4">Myb/SANT-like domain-containing protein</fullName>
    </recommendedName>
</protein>
<evidence type="ECO:0000256" key="1">
    <source>
        <dbReference type="SAM" id="MobiDB-lite"/>
    </source>
</evidence>
<dbReference type="EMBL" id="CM009749">
    <property type="protein sequence ID" value="PUZ77159.1"/>
    <property type="molecule type" value="Genomic_DNA"/>
</dbReference>
<dbReference type="AlphaFoldDB" id="A0A2T7FAP9"/>
<reference evidence="2 3" key="1">
    <citation type="submission" date="2018-04" db="EMBL/GenBank/DDBJ databases">
        <title>WGS assembly of Panicum hallii var. hallii HAL2.</title>
        <authorList>
            <person name="Lovell J."/>
            <person name="Jenkins J."/>
            <person name="Lowry D."/>
            <person name="Mamidi S."/>
            <person name="Sreedasyam A."/>
            <person name="Weng X."/>
            <person name="Barry K."/>
            <person name="Bonette J."/>
            <person name="Campitelli B."/>
            <person name="Daum C."/>
            <person name="Gordon S."/>
            <person name="Gould B."/>
            <person name="Lipzen A."/>
            <person name="MacQueen A."/>
            <person name="Palacio-Mejia J."/>
            <person name="Plott C."/>
            <person name="Shakirov E."/>
            <person name="Shu S."/>
            <person name="Yoshinaga Y."/>
            <person name="Zane M."/>
            <person name="Rokhsar D."/>
            <person name="Grimwood J."/>
            <person name="Schmutz J."/>
            <person name="Juenger T."/>
        </authorList>
    </citation>
    <scope>NUCLEOTIDE SEQUENCE [LARGE SCALE GENOMIC DNA]</scope>
    <source>
        <strain evidence="3">cv. HAL2</strain>
    </source>
</reference>
<dbReference type="Gramene" id="PUZ77159">
    <property type="protein sequence ID" value="PUZ77159"/>
    <property type="gene ID" value="GQ55_1G348500"/>
</dbReference>
<dbReference type="Proteomes" id="UP000244336">
    <property type="component" value="Chromosome 1"/>
</dbReference>
<keyword evidence="3" id="KW-1185">Reference proteome</keyword>
<evidence type="ECO:0000313" key="3">
    <source>
        <dbReference type="Proteomes" id="UP000244336"/>
    </source>
</evidence>
<gene>
    <name evidence="2" type="ORF">GQ55_1G348500</name>
</gene>
<organism evidence="2 3">
    <name type="scientific">Panicum hallii var. hallii</name>
    <dbReference type="NCBI Taxonomy" id="1504633"/>
    <lineage>
        <taxon>Eukaryota</taxon>
        <taxon>Viridiplantae</taxon>
        <taxon>Streptophyta</taxon>
        <taxon>Embryophyta</taxon>
        <taxon>Tracheophyta</taxon>
        <taxon>Spermatophyta</taxon>
        <taxon>Magnoliopsida</taxon>
        <taxon>Liliopsida</taxon>
        <taxon>Poales</taxon>
        <taxon>Poaceae</taxon>
        <taxon>PACMAD clade</taxon>
        <taxon>Panicoideae</taxon>
        <taxon>Panicodae</taxon>
        <taxon>Paniceae</taxon>
        <taxon>Panicinae</taxon>
        <taxon>Panicum</taxon>
        <taxon>Panicum sect. Panicum</taxon>
    </lineage>
</organism>
<dbReference type="PANTHER" id="PTHR47906">
    <property type="entry name" value="OSJNBB0050O03.9 PROTEIN-RELATED"/>
    <property type="match status" value="1"/>
</dbReference>
<proteinExistence type="predicted"/>
<sequence>MGKGKEKDEGDGTTRERTILWDEDQTKFMLGWFIDYIKEQHAGFKIKKQHHFKCSEALNRQFNMGVTATQFIRTALSKSGNTFDTSKSMVIISESEKANLQFRARRLLSKPIKFFNEMQELFLNSSADGSLALDANTCMNETQADEDNDYDDDVCNDLSSYAPPEDNLGDDSNTLPSPIIKRLRSEGKAPKRDVRPKSRMSRVGDAITSTLVELENEIKKPPPPPPPMRSSDDILWQRLEHMTLTTDQKLMVGTFLASKEQNGIRSFLSGSSEVTFQSWIFKFLTDSGL</sequence>
<name>A0A2T7FAP9_9POAL</name>
<accession>A0A2T7FAP9</accession>
<dbReference type="OrthoDB" id="680825at2759"/>
<feature type="region of interest" description="Disordered" evidence="1">
    <location>
        <begin position="143"/>
        <end position="178"/>
    </location>
</feature>
<evidence type="ECO:0008006" key="4">
    <source>
        <dbReference type="Google" id="ProtNLM"/>
    </source>
</evidence>
<dbReference type="PANTHER" id="PTHR47906:SF5">
    <property type="entry name" value="OS05G0118600 PROTEIN"/>
    <property type="match status" value="1"/>
</dbReference>
<feature type="compositionally biased region" description="Acidic residues" evidence="1">
    <location>
        <begin position="143"/>
        <end position="155"/>
    </location>
</feature>
<evidence type="ECO:0000313" key="2">
    <source>
        <dbReference type="EMBL" id="PUZ77159.1"/>
    </source>
</evidence>